<dbReference type="GO" id="GO:0008237">
    <property type="term" value="F:metallopeptidase activity"/>
    <property type="evidence" value="ECO:0007669"/>
    <property type="project" value="UniProtKB-KW"/>
</dbReference>
<evidence type="ECO:0000259" key="2">
    <source>
        <dbReference type="Pfam" id="PF02517"/>
    </source>
</evidence>
<dbReference type="Proteomes" id="UP000288943">
    <property type="component" value="Chromosome"/>
</dbReference>
<dbReference type="AlphaFoldDB" id="A0A410WYF7"/>
<dbReference type="KEGG" id="pchi:PC41400_17530"/>
<organism evidence="4 5">
    <name type="scientific">Paenibacillus chitinolyticus</name>
    <dbReference type="NCBI Taxonomy" id="79263"/>
    <lineage>
        <taxon>Bacteria</taxon>
        <taxon>Bacillati</taxon>
        <taxon>Bacillota</taxon>
        <taxon>Bacilli</taxon>
        <taxon>Bacillales</taxon>
        <taxon>Paenibacillaceae</taxon>
        <taxon>Paenibacillus</taxon>
    </lineage>
</organism>
<dbReference type="Proteomes" id="UP001527202">
    <property type="component" value="Unassembled WGS sequence"/>
</dbReference>
<dbReference type="InterPro" id="IPR003675">
    <property type="entry name" value="Rce1/LyrA-like_dom"/>
</dbReference>
<dbReference type="GO" id="GO:0006508">
    <property type="term" value="P:proteolysis"/>
    <property type="evidence" value="ECO:0007669"/>
    <property type="project" value="UniProtKB-KW"/>
</dbReference>
<dbReference type="OrthoDB" id="193898at2"/>
<keyword evidence="1" id="KW-0812">Transmembrane</keyword>
<dbReference type="EMBL" id="JAMDMJ010000013">
    <property type="protein sequence ID" value="MCY9596346.1"/>
    <property type="molecule type" value="Genomic_DNA"/>
</dbReference>
<evidence type="ECO:0000313" key="5">
    <source>
        <dbReference type="Proteomes" id="UP000288943"/>
    </source>
</evidence>
<evidence type="ECO:0000313" key="6">
    <source>
        <dbReference type="Proteomes" id="UP001527202"/>
    </source>
</evidence>
<feature type="transmembrane region" description="Helical" evidence="1">
    <location>
        <begin position="130"/>
        <end position="152"/>
    </location>
</feature>
<keyword evidence="4" id="KW-0378">Hydrolase</keyword>
<sequence length="237" mass="26628">MLGMIVMVLLSWLLLRFTIRQPLSVLGYNPIGLRLRQFGIALLIGLVVCAVVKWTESLITSAGWEVNAGYRWTDFFAASWWSFKSVWFEELLFRGALLVILIRWFGVRPGIVLSAAAFGVYHWFSHGLFGNIPVMIFMFATTFVMGLVWAYAYSESGSMAIAAGSHLGWNAASAILFSDSPIGDQLFIPFKGAEYVPLTGLPSLLFFIASNTALPFILFLWIKYKIRNRPRGETAFF</sequence>
<dbReference type="EMBL" id="CP026520">
    <property type="protein sequence ID" value="QAV19370.1"/>
    <property type="molecule type" value="Genomic_DNA"/>
</dbReference>
<proteinExistence type="predicted"/>
<evidence type="ECO:0000313" key="4">
    <source>
        <dbReference type="EMBL" id="QAV19370.1"/>
    </source>
</evidence>
<keyword evidence="1" id="KW-0472">Membrane</keyword>
<keyword evidence="4" id="KW-0645">Protease</keyword>
<dbReference type="GeneID" id="95376599"/>
<feature type="transmembrane region" description="Helical" evidence="1">
    <location>
        <begin position="198"/>
        <end position="222"/>
    </location>
</feature>
<dbReference type="GO" id="GO:0080120">
    <property type="term" value="P:CAAX-box protein maturation"/>
    <property type="evidence" value="ECO:0007669"/>
    <property type="project" value="UniProtKB-ARBA"/>
</dbReference>
<evidence type="ECO:0000313" key="3">
    <source>
        <dbReference type="EMBL" id="MCY9596346.1"/>
    </source>
</evidence>
<gene>
    <name evidence="3" type="ORF">M5X16_11245</name>
    <name evidence="4" type="ORF">PC41400_17530</name>
</gene>
<accession>A0A410WYF7</accession>
<dbReference type="RefSeq" id="WP_042226452.1">
    <property type="nucleotide sequence ID" value="NZ_CP026520.1"/>
</dbReference>
<reference evidence="3 6" key="2">
    <citation type="submission" date="2022-05" db="EMBL/GenBank/DDBJ databases">
        <title>Genome Sequencing of Bee-Associated Microbes.</title>
        <authorList>
            <person name="Dunlap C."/>
        </authorList>
    </citation>
    <scope>NUCLEOTIDE SEQUENCE [LARGE SCALE GENOMIC DNA]</scope>
    <source>
        <strain evidence="3 6">NRRL B-23120</strain>
    </source>
</reference>
<evidence type="ECO:0000256" key="1">
    <source>
        <dbReference type="SAM" id="Phobius"/>
    </source>
</evidence>
<dbReference type="Pfam" id="PF02517">
    <property type="entry name" value="Rce1-like"/>
    <property type="match status" value="1"/>
</dbReference>
<feature type="transmembrane region" description="Helical" evidence="1">
    <location>
        <begin position="36"/>
        <end position="54"/>
    </location>
</feature>
<feature type="domain" description="CAAX prenyl protease 2/Lysostaphin resistance protein A-like" evidence="2">
    <location>
        <begin position="81"/>
        <end position="171"/>
    </location>
</feature>
<feature type="transmembrane region" description="Helical" evidence="1">
    <location>
        <begin position="91"/>
        <end position="124"/>
    </location>
</feature>
<dbReference type="GO" id="GO:0004175">
    <property type="term" value="F:endopeptidase activity"/>
    <property type="evidence" value="ECO:0007669"/>
    <property type="project" value="UniProtKB-ARBA"/>
</dbReference>
<protein>
    <submittedName>
        <fullName evidence="4">CPBP family intramembrane metalloprotease</fullName>
    </submittedName>
</protein>
<reference evidence="4 5" key="1">
    <citation type="submission" date="2018-01" db="EMBL/GenBank/DDBJ databases">
        <title>The whole genome sequencing and assembly of Paenibacillus chitinolyticus KCCM 41400 strain.</title>
        <authorList>
            <person name="Kim J.-Y."/>
            <person name="Park M.-K."/>
            <person name="Lee Y.-J."/>
            <person name="Yi H."/>
            <person name="Bahn Y.-S."/>
            <person name="Kim J.F."/>
            <person name="Lee D.-W."/>
        </authorList>
    </citation>
    <scope>NUCLEOTIDE SEQUENCE [LARGE SCALE GENOMIC DNA]</scope>
    <source>
        <strain evidence="4 5">KCCM 41400</strain>
    </source>
</reference>
<keyword evidence="1" id="KW-1133">Transmembrane helix</keyword>
<name>A0A410WYF7_9BACL</name>
<keyword evidence="6" id="KW-1185">Reference proteome</keyword>
<keyword evidence="4" id="KW-0482">Metalloprotease</keyword>